<organism evidence="1 2">
    <name type="scientific">Persea americana</name>
    <name type="common">Avocado</name>
    <dbReference type="NCBI Taxonomy" id="3435"/>
    <lineage>
        <taxon>Eukaryota</taxon>
        <taxon>Viridiplantae</taxon>
        <taxon>Streptophyta</taxon>
        <taxon>Embryophyta</taxon>
        <taxon>Tracheophyta</taxon>
        <taxon>Spermatophyta</taxon>
        <taxon>Magnoliopsida</taxon>
        <taxon>Magnoliidae</taxon>
        <taxon>Laurales</taxon>
        <taxon>Lauraceae</taxon>
        <taxon>Persea</taxon>
    </lineage>
</organism>
<evidence type="ECO:0000313" key="2">
    <source>
        <dbReference type="Proteomes" id="UP001234297"/>
    </source>
</evidence>
<evidence type="ECO:0000313" key="1">
    <source>
        <dbReference type="EMBL" id="KAJ8641964.1"/>
    </source>
</evidence>
<accession>A0ACC2M8D6</accession>
<name>A0ACC2M8D6_PERAE</name>
<protein>
    <submittedName>
        <fullName evidence="1">Uncharacterized protein</fullName>
    </submittedName>
</protein>
<keyword evidence="2" id="KW-1185">Reference proteome</keyword>
<proteinExistence type="predicted"/>
<dbReference type="Proteomes" id="UP001234297">
    <property type="component" value="Chromosome 5"/>
</dbReference>
<comment type="caution">
    <text evidence="1">The sequence shown here is derived from an EMBL/GenBank/DDBJ whole genome shotgun (WGS) entry which is preliminary data.</text>
</comment>
<gene>
    <name evidence="1" type="ORF">MRB53_018658</name>
</gene>
<dbReference type="EMBL" id="CM056813">
    <property type="protein sequence ID" value="KAJ8641964.1"/>
    <property type="molecule type" value="Genomic_DNA"/>
</dbReference>
<sequence>MQASSVGALVTKVVGDAGADVDINPTSATVYVQNREGEIAIDGVLHQTTKERNKEKEATLDGELTMVERESFDAEENSNTEEAAAKHDSPSVIEFQLMAEVRSKDADRELTGYSEKIYELTTMLRGPEEESTQLKRRLKESEEKIANLESAVNLSSVWSLELKQVLKVVKKCAENAGYASKAHQHSLELEHPMQGSQSKEDNLEKVVGKMELLLESSNHLLRLRELEEQISISEKRCRDVEAELKHYSDRVAELTVELETLQVKLPSLEIALEAANEKGQELMASLNTTSEECKKYEDAAKSSNEKLLKTENLMEILWNELKLAQSKLESIEDFMVSITRESEVMEKLKSAEQQLEKQRRIIEQATARNSELELLHESLAKSSELLLRKAHQRYIDRDSDVKCLHKVVTQKIDFERIYQIFINESLIIEESLKHELAESSIKLASHEKTLEELKSKVLEAETRAELLAQTNLKLKKELKNSLDQDK</sequence>
<reference evidence="1 2" key="1">
    <citation type="journal article" date="2022" name="Hortic Res">
        <title>A haplotype resolved chromosomal level avocado genome allows analysis of novel avocado genes.</title>
        <authorList>
            <person name="Nath O."/>
            <person name="Fletcher S.J."/>
            <person name="Hayward A."/>
            <person name="Shaw L.M."/>
            <person name="Masouleh A.K."/>
            <person name="Furtado A."/>
            <person name="Henry R.J."/>
            <person name="Mitter N."/>
        </authorList>
    </citation>
    <scope>NUCLEOTIDE SEQUENCE [LARGE SCALE GENOMIC DNA]</scope>
    <source>
        <strain evidence="2">cv. Hass</strain>
    </source>
</reference>